<dbReference type="Proteomes" id="UP000181901">
    <property type="component" value="Unassembled WGS sequence"/>
</dbReference>
<dbReference type="SUPFAM" id="SSF53448">
    <property type="entry name" value="Nucleotide-diphospho-sugar transferases"/>
    <property type="match status" value="1"/>
</dbReference>
<keyword evidence="2" id="KW-0808">Transferase</keyword>
<gene>
    <name evidence="2" type="primary">wfgD_4</name>
    <name evidence="2" type="ORF">BerOc1_01100</name>
</gene>
<comment type="caution">
    <text evidence="2">The sequence shown here is derived from an EMBL/GenBank/DDBJ whole genome shotgun (WGS) entry which is preliminary data.</text>
</comment>
<organism evidence="2 3">
    <name type="scientific">Pseudodesulfovibrio hydrargyri</name>
    <dbReference type="NCBI Taxonomy" id="2125990"/>
    <lineage>
        <taxon>Bacteria</taxon>
        <taxon>Pseudomonadati</taxon>
        <taxon>Thermodesulfobacteriota</taxon>
        <taxon>Desulfovibrionia</taxon>
        <taxon>Desulfovibrionales</taxon>
        <taxon>Desulfovibrionaceae</taxon>
    </lineage>
</organism>
<keyword evidence="2" id="KW-0328">Glycosyltransferase</keyword>
<dbReference type="Pfam" id="PF00535">
    <property type="entry name" value="Glycos_transf_2"/>
    <property type="match status" value="1"/>
</dbReference>
<reference evidence="2 3" key="1">
    <citation type="submission" date="2015-09" db="EMBL/GenBank/DDBJ databases">
        <title>Genome of Desulfovibrio dechloracetivorans BerOc1, a mercury methylating strain isolated from highly hydrocarbons and metals contaminated coastal sediments.</title>
        <authorList>
            <person name="Goni Urriza M."/>
            <person name="Gassie C."/>
            <person name="Bouchez O."/>
            <person name="Klopp C."/>
            <person name="Ranchou-Peyruse A."/>
            <person name="Remy G."/>
        </authorList>
    </citation>
    <scope>NUCLEOTIDE SEQUENCE [LARGE SCALE GENOMIC DNA]</scope>
    <source>
        <strain evidence="2 3">BerOc1</strain>
    </source>
</reference>
<dbReference type="PANTHER" id="PTHR22916">
    <property type="entry name" value="GLYCOSYLTRANSFERASE"/>
    <property type="match status" value="1"/>
</dbReference>
<dbReference type="InterPro" id="IPR029044">
    <property type="entry name" value="Nucleotide-diphossugar_trans"/>
</dbReference>
<feature type="domain" description="Glycosyltransferase 2-like" evidence="1">
    <location>
        <begin position="6"/>
        <end position="136"/>
    </location>
</feature>
<dbReference type="GO" id="GO:0016758">
    <property type="term" value="F:hexosyltransferase activity"/>
    <property type="evidence" value="ECO:0007669"/>
    <property type="project" value="UniProtKB-ARBA"/>
</dbReference>
<dbReference type="AlphaFoldDB" id="A0A1J5N2Y9"/>
<dbReference type="Gene3D" id="3.90.550.10">
    <property type="entry name" value="Spore Coat Polysaccharide Biosynthesis Protein SpsA, Chain A"/>
    <property type="match status" value="1"/>
</dbReference>
<keyword evidence="3" id="KW-1185">Reference proteome</keyword>
<dbReference type="EMBL" id="LKAQ01000004">
    <property type="protein sequence ID" value="OIQ49176.1"/>
    <property type="molecule type" value="Genomic_DNA"/>
</dbReference>
<sequence>MTVKVSVIIPAYNAEKVISEAIGSILAQAGGYDLEILVADDRSTDGTREVVARLAQRHPQIVLLDNAGAKGPGGGRNTCLKRATGEYVAFLDADDVWLPDHLESGVSFLERCRDFDIAFFNFDIVDYETKEVVGDWFSNRKAISRFRTEPVEDGFFQVMDDLYEALLGECFIHVQSTILRKSSIGGLLFNEAYRWGEDLMFAIRLFRDYGLKCAFNGRKTVLYYRHQGSLTDYSAPHALSMVETQIRLYEECRRYEKLTVKAAKTIDEKLLARHLLAAYYNRRQGRMRPAVRHVFRSCRYGLRTGQFLELAKILIRTPGALMAGD</sequence>
<evidence type="ECO:0000313" key="2">
    <source>
        <dbReference type="EMBL" id="OIQ49176.1"/>
    </source>
</evidence>
<name>A0A1J5N2Y9_9BACT</name>
<dbReference type="CDD" id="cd00761">
    <property type="entry name" value="Glyco_tranf_GTA_type"/>
    <property type="match status" value="1"/>
</dbReference>
<evidence type="ECO:0000259" key="1">
    <source>
        <dbReference type="Pfam" id="PF00535"/>
    </source>
</evidence>
<dbReference type="EC" id="2.4.1.305" evidence="2"/>
<protein>
    <submittedName>
        <fullName evidence="2">UDP-Glc:alpha-D-GlcNAc-diphosphoundecaprenol beta-1,3-glucosyltransferase WfgD</fullName>
        <ecNumber evidence="2">2.4.1.305</ecNumber>
    </submittedName>
</protein>
<accession>A0A1J5N2Y9</accession>
<proteinExistence type="predicted"/>
<dbReference type="RefSeq" id="WP_071544724.1">
    <property type="nucleotide sequence ID" value="NZ_LKAQ01000004.1"/>
</dbReference>
<evidence type="ECO:0000313" key="3">
    <source>
        <dbReference type="Proteomes" id="UP000181901"/>
    </source>
</evidence>
<dbReference type="InterPro" id="IPR001173">
    <property type="entry name" value="Glyco_trans_2-like"/>
</dbReference>